<feature type="region of interest" description="Disordered" evidence="1">
    <location>
        <begin position="606"/>
        <end position="647"/>
    </location>
</feature>
<sequence>MDPTHLSMPSPIGQNYKWDGLFDEVHAASTGGHVSQDSFLLHTPPLASISYGPVRDLLTQYKNQSYYIGGSEAAYNESIDPYWGILCPENPPASMQPPSTPTTLYRLSEHQQTFAKYAVENVRVGFQPNYPSVDRQLIEDVENVDPRLLEAAVRRPTSNHARQMTGQDDSLGMVLPLSDFYHPHDSTREVTSPLKETAQTNLQRTSSRAFGSEAQKSTSAYAQPTKENSDPLHLDPAQHPKGREFTGSHAGVQSHRQLKESDKPIRFVFPQEGAHPHANQLIPYTQTTLPCKQPDLIHAQRKDRREPSMQPKQGENNQPKERGRHPGRKPVSNGTPMARSYWYGPSPECAAPWLCVGPPHYAMAPQYATPPKDVTPQYTTAPQLAAPPPASPQHAAPAPKVECQSDAGDLPADYSRTSLAFNNHQEAFNACKKDVASLKTAFAPPNDDPSIPKNDEERKVVVRCLLGAMIDTSRCKDEEGKAFKLRWGSGELAYDVRHMEKICWDIELLAERIHKEGPHILPIFDTVYLKSVKKSSKFTFEERIKWLVELLSVFKSRVKSLMKGDSLYYTVATPRETVLTARNSMEQNKKRRGLLVEGSAAAKALNEGTAQDHAETPKGETQPKQDVEGEMHSGGTSGSVSHGLDGSNLFAVEPSLQATQKHQDLGAHHEIDPTAFPARTPPSEEAVIGSSMGSAAQEVRGQTHPGGAMLENETPPDDGSRKRGHEENDEDTNGMPWSDDSPSCPKRARLLSDR</sequence>
<feature type="compositionally biased region" description="Basic and acidic residues" evidence="1">
    <location>
        <begin position="227"/>
        <end position="246"/>
    </location>
</feature>
<dbReference type="Proteomes" id="UP000800094">
    <property type="component" value="Unassembled WGS sequence"/>
</dbReference>
<proteinExistence type="predicted"/>
<name>A0A6A6ICS5_9PLEO</name>
<evidence type="ECO:0000313" key="2">
    <source>
        <dbReference type="EMBL" id="KAF2247702.1"/>
    </source>
</evidence>
<dbReference type="RefSeq" id="XP_033682706.1">
    <property type="nucleotide sequence ID" value="XM_033822476.1"/>
</dbReference>
<gene>
    <name evidence="2" type="ORF">BU26DRAFT_352158</name>
</gene>
<dbReference type="OrthoDB" id="3794856at2759"/>
<organism evidence="2 3">
    <name type="scientific">Trematosphaeria pertusa</name>
    <dbReference type="NCBI Taxonomy" id="390896"/>
    <lineage>
        <taxon>Eukaryota</taxon>
        <taxon>Fungi</taxon>
        <taxon>Dikarya</taxon>
        <taxon>Ascomycota</taxon>
        <taxon>Pezizomycotina</taxon>
        <taxon>Dothideomycetes</taxon>
        <taxon>Pleosporomycetidae</taxon>
        <taxon>Pleosporales</taxon>
        <taxon>Massarineae</taxon>
        <taxon>Trematosphaeriaceae</taxon>
        <taxon>Trematosphaeria</taxon>
    </lineage>
</organism>
<evidence type="ECO:0000313" key="3">
    <source>
        <dbReference type="Proteomes" id="UP000800094"/>
    </source>
</evidence>
<keyword evidence="3" id="KW-1185">Reference proteome</keyword>
<feature type="region of interest" description="Disordered" evidence="1">
    <location>
        <begin position="672"/>
        <end position="754"/>
    </location>
</feature>
<dbReference type="GeneID" id="54575806"/>
<dbReference type="AlphaFoldDB" id="A0A6A6ICS5"/>
<dbReference type="EMBL" id="ML987197">
    <property type="protein sequence ID" value="KAF2247702.1"/>
    <property type="molecule type" value="Genomic_DNA"/>
</dbReference>
<feature type="compositionally biased region" description="Polar residues" evidence="1">
    <location>
        <begin position="197"/>
        <end position="226"/>
    </location>
</feature>
<feature type="compositionally biased region" description="Basic and acidic residues" evidence="1">
    <location>
        <begin position="610"/>
        <end position="631"/>
    </location>
</feature>
<feature type="region of interest" description="Disordered" evidence="1">
    <location>
        <begin position="373"/>
        <end position="409"/>
    </location>
</feature>
<protein>
    <submittedName>
        <fullName evidence="2">Uncharacterized protein</fullName>
    </submittedName>
</protein>
<feature type="region of interest" description="Disordered" evidence="1">
    <location>
        <begin position="175"/>
        <end position="258"/>
    </location>
</feature>
<feature type="region of interest" description="Disordered" evidence="1">
    <location>
        <begin position="299"/>
        <end position="336"/>
    </location>
</feature>
<evidence type="ECO:0000256" key="1">
    <source>
        <dbReference type="SAM" id="MobiDB-lite"/>
    </source>
</evidence>
<reference evidence="2" key="1">
    <citation type="journal article" date="2020" name="Stud. Mycol.">
        <title>101 Dothideomycetes genomes: a test case for predicting lifestyles and emergence of pathogens.</title>
        <authorList>
            <person name="Haridas S."/>
            <person name="Albert R."/>
            <person name="Binder M."/>
            <person name="Bloem J."/>
            <person name="Labutti K."/>
            <person name="Salamov A."/>
            <person name="Andreopoulos B."/>
            <person name="Baker S."/>
            <person name="Barry K."/>
            <person name="Bills G."/>
            <person name="Bluhm B."/>
            <person name="Cannon C."/>
            <person name="Castanera R."/>
            <person name="Culley D."/>
            <person name="Daum C."/>
            <person name="Ezra D."/>
            <person name="Gonzalez J."/>
            <person name="Henrissat B."/>
            <person name="Kuo A."/>
            <person name="Liang C."/>
            <person name="Lipzen A."/>
            <person name="Lutzoni F."/>
            <person name="Magnuson J."/>
            <person name="Mondo S."/>
            <person name="Nolan M."/>
            <person name="Ohm R."/>
            <person name="Pangilinan J."/>
            <person name="Park H.-J."/>
            <person name="Ramirez L."/>
            <person name="Alfaro M."/>
            <person name="Sun H."/>
            <person name="Tritt A."/>
            <person name="Yoshinaga Y."/>
            <person name="Zwiers L.-H."/>
            <person name="Turgeon B."/>
            <person name="Goodwin S."/>
            <person name="Spatafora J."/>
            <person name="Crous P."/>
            <person name="Grigoriev I."/>
        </authorList>
    </citation>
    <scope>NUCLEOTIDE SEQUENCE</scope>
    <source>
        <strain evidence="2">CBS 122368</strain>
    </source>
</reference>
<accession>A0A6A6ICS5</accession>
<feature type="compositionally biased region" description="Low complexity" evidence="1">
    <location>
        <begin position="375"/>
        <end position="384"/>
    </location>
</feature>